<evidence type="ECO:0000313" key="3">
    <source>
        <dbReference type="Proteomes" id="UP000588586"/>
    </source>
</evidence>
<protein>
    <submittedName>
        <fullName evidence="2">Ligase</fullName>
    </submittedName>
</protein>
<keyword evidence="3" id="KW-1185">Reference proteome</keyword>
<dbReference type="EMBL" id="JABEPQ010000002">
    <property type="protein sequence ID" value="NNM46741.1"/>
    <property type="molecule type" value="Genomic_DNA"/>
</dbReference>
<keyword evidence="2" id="KW-0436">Ligase</keyword>
<name>A0A849HK76_9MICO</name>
<dbReference type="Proteomes" id="UP000588586">
    <property type="component" value="Unassembled WGS sequence"/>
</dbReference>
<reference evidence="2 3" key="1">
    <citation type="submission" date="2020-04" db="EMBL/GenBank/DDBJ databases">
        <title>Knoellia sp. isolate from air conditioner.</title>
        <authorList>
            <person name="Chea S."/>
            <person name="Kim D.-U."/>
        </authorList>
    </citation>
    <scope>NUCLEOTIDE SEQUENCE [LARGE SCALE GENOMIC DNA]</scope>
    <source>
        <strain evidence="2 3">DB2414S</strain>
    </source>
</reference>
<dbReference type="GO" id="GO:0016874">
    <property type="term" value="F:ligase activity"/>
    <property type="evidence" value="ECO:0007669"/>
    <property type="project" value="UniProtKB-KW"/>
</dbReference>
<dbReference type="RefSeq" id="WP_171243803.1">
    <property type="nucleotide sequence ID" value="NZ_JABEPQ010000002.1"/>
</dbReference>
<dbReference type="InterPro" id="IPR002698">
    <property type="entry name" value="FTHF_cligase"/>
</dbReference>
<proteinExistence type="predicted"/>
<dbReference type="InterPro" id="IPR037171">
    <property type="entry name" value="NagB/RpiA_transferase-like"/>
</dbReference>
<dbReference type="AlphaFoldDB" id="A0A849HK76"/>
<dbReference type="InterPro" id="IPR024185">
    <property type="entry name" value="FTHF_cligase-like_sf"/>
</dbReference>
<feature type="compositionally biased region" description="Basic and acidic residues" evidence="1">
    <location>
        <begin position="160"/>
        <end position="170"/>
    </location>
</feature>
<evidence type="ECO:0000256" key="1">
    <source>
        <dbReference type="SAM" id="MobiDB-lite"/>
    </source>
</evidence>
<feature type="region of interest" description="Disordered" evidence="1">
    <location>
        <begin position="1"/>
        <end position="26"/>
    </location>
</feature>
<evidence type="ECO:0000313" key="2">
    <source>
        <dbReference type="EMBL" id="NNM46741.1"/>
    </source>
</evidence>
<dbReference type="Gene3D" id="3.40.50.10420">
    <property type="entry name" value="NagB/RpiA/CoA transferase-like"/>
    <property type="match status" value="1"/>
</dbReference>
<dbReference type="SUPFAM" id="SSF100950">
    <property type="entry name" value="NagB/RpiA/CoA transferase-like"/>
    <property type="match status" value="1"/>
</dbReference>
<organism evidence="2 3">
    <name type="scientific">Knoellia koreensis</name>
    <dbReference type="NCBI Taxonomy" id="2730921"/>
    <lineage>
        <taxon>Bacteria</taxon>
        <taxon>Bacillati</taxon>
        <taxon>Actinomycetota</taxon>
        <taxon>Actinomycetes</taxon>
        <taxon>Micrococcales</taxon>
        <taxon>Intrasporangiaceae</taxon>
        <taxon>Knoellia</taxon>
    </lineage>
</organism>
<comment type="caution">
    <text evidence="2">The sequence shown here is derived from an EMBL/GenBank/DDBJ whole genome shotgun (WGS) entry which is preliminary data.</text>
</comment>
<accession>A0A849HK76</accession>
<dbReference type="Pfam" id="PF01812">
    <property type="entry name" value="5-FTHF_cyc-lig"/>
    <property type="match status" value="1"/>
</dbReference>
<feature type="compositionally biased region" description="Basic and acidic residues" evidence="1">
    <location>
        <begin position="9"/>
        <end position="26"/>
    </location>
</feature>
<feature type="region of interest" description="Disordered" evidence="1">
    <location>
        <begin position="159"/>
        <end position="185"/>
    </location>
</feature>
<gene>
    <name evidence="2" type="ORF">HJG52_12075</name>
</gene>
<sequence>MTVPSQPKDAVRAAGRERRRELVPGRDRAADASAIARLGLDAAYAAGVAPGDWVAVYESLPSEPPTGALVQALEARGIRVMVPITLTDWELDWREVGDADGTPLGLDAIGRARVVFVPAQTVDLAGTRVGRGKGCYDRALPRTSARVIAVVHPWEVSDEPLPHDAHDRPVDGVLTADGLTPLERT</sequence>